<feature type="compositionally biased region" description="Polar residues" evidence="1">
    <location>
        <begin position="165"/>
        <end position="177"/>
    </location>
</feature>
<evidence type="ECO:0000256" key="1">
    <source>
        <dbReference type="SAM" id="MobiDB-lite"/>
    </source>
</evidence>
<organism evidence="2 3">
    <name type="scientific">Chloebia gouldiae</name>
    <name type="common">Gouldian finch</name>
    <name type="synonym">Erythrura gouldiae</name>
    <dbReference type="NCBI Taxonomy" id="44316"/>
    <lineage>
        <taxon>Eukaryota</taxon>
        <taxon>Metazoa</taxon>
        <taxon>Chordata</taxon>
        <taxon>Craniata</taxon>
        <taxon>Vertebrata</taxon>
        <taxon>Euteleostomi</taxon>
        <taxon>Archelosauria</taxon>
        <taxon>Archosauria</taxon>
        <taxon>Dinosauria</taxon>
        <taxon>Saurischia</taxon>
        <taxon>Theropoda</taxon>
        <taxon>Coelurosauria</taxon>
        <taxon>Aves</taxon>
        <taxon>Neognathae</taxon>
        <taxon>Neoaves</taxon>
        <taxon>Telluraves</taxon>
        <taxon>Australaves</taxon>
        <taxon>Passeriformes</taxon>
        <taxon>Passeroidea</taxon>
        <taxon>Passeridae</taxon>
        <taxon>Chloebia</taxon>
    </lineage>
</organism>
<dbReference type="AlphaFoldDB" id="A0A3L8SBC2"/>
<evidence type="ECO:0000313" key="3">
    <source>
        <dbReference type="Proteomes" id="UP000276834"/>
    </source>
</evidence>
<evidence type="ECO:0000313" key="2">
    <source>
        <dbReference type="EMBL" id="RLV99363.1"/>
    </source>
</evidence>
<reference evidence="2 3" key="1">
    <citation type="journal article" date="2018" name="Proc. R. Soc. B">
        <title>A non-coding region near Follistatin controls head colour polymorphism in the Gouldian finch.</title>
        <authorList>
            <person name="Toomey M.B."/>
            <person name="Marques C.I."/>
            <person name="Andrade P."/>
            <person name="Araujo P.M."/>
            <person name="Sabatino S."/>
            <person name="Gazda M.A."/>
            <person name="Afonso S."/>
            <person name="Lopes R.J."/>
            <person name="Corbo J.C."/>
            <person name="Carneiro M."/>
        </authorList>
    </citation>
    <scope>NUCLEOTIDE SEQUENCE [LARGE SCALE GENOMIC DNA]</scope>
    <source>
        <strain evidence="2">Red01</strain>
        <tissue evidence="2">Muscle</tissue>
    </source>
</reference>
<name>A0A3L8SBC2_CHLGU</name>
<feature type="compositionally biased region" description="Polar residues" evidence="1">
    <location>
        <begin position="11"/>
        <end position="26"/>
    </location>
</feature>
<dbReference type="EMBL" id="QUSF01000033">
    <property type="protein sequence ID" value="RLV99363.1"/>
    <property type="molecule type" value="Genomic_DNA"/>
</dbReference>
<dbReference type="Proteomes" id="UP000276834">
    <property type="component" value="Unassembled WGS sequence"/>
</dbReference>
<comment type="caution">
    <text evidence="2">The sequence shown here is derived from an EMBL/GenBank/DDBJ whole genome shotgun (WGS) entry which is preliminary data.</text>
</comment>
<feature type="region of interest" description="Disordered" evidence="1">
    <location>
        <begin position="1"/>
        <end position="28"/>
    </location>
</feature>
<proteinExistence type="predicted"/>
<feature type="region of interest" description="Disordered" evidence="1">
    <location>
        <begin position="165"/>
        <end position="185"/>
    </location>
</feature>
<protein>
    <submittedName>
        <fullName evidence="2">Uncharacterized protein</fullName>
    </submittedName>
</protein>
<keyword evidence="3" id="KW-1185">Reference proteome</keyword>
<sequence>MPEERQKGMKTKQTFSVDSGQEQGQDNFLPKHHLRRTQMERISLAGRRATTTTPLAEQASFFASEEQKWKADCSTLLKAPGRAVLLRVSKEPAANMSQLSGKHQPAKVTLILSICVTETEKQAHPSKNRCLFMNKQTIKALGEMEYSGPTNSEQLQQGTVLAAATTTKRQNPSSYLSRSIKRSAV</sequence>
<gene>
    <name evidence="2" type="ORF">DV515_00009864</name>
</gene>
<accession>A0A3L8SBC2</accession>